<keyword evidence="15" id="KW-1185">Reference proteome</keyword>
<sequence length="645" mass="73194">MYAKSRRESSLLRSISLERQERIMRFIDNAKIIRGTYDTKAMLMGGDNAIRLKAEVDIDGRELTRRYLETMPLGTLLAEIQAINTEEQLIHFMLDHGDQLVNTLGAEINQIEDSLKGYRERKVISRASSEDTARDSLPMEKTHQHHHTSSHKVFSRLRKKYCSGTCLKFVYLACATLVSASVIIECILAHLVITPYISESVFESGVCFLYYTATGKRVKCENKCSKDRSAFPCANVQVIYIPAPRAQENHIPGIIEAIRYRNPTVRQYLEVRQARLLYLYDYFSTYAAYKADKCSTSPCNRREADNVETVDQYLRELHATGLMPCYALPMRAEFSKEMHNWRGRFNSLTMPVKIIGSPESRREEESEVEAGIDNFHILPAANEPTFLPLLTIEWLREGSNLSKAEVGSSRRLLHFPPPAQGELSAAALMHRLYPDTLLFHSLFWPLAIILCGLLLIALAYAVDGCKAKPTTIKAAIADWEAKTNQKASEATEVKLYAQFPPIEKMDAGLSVLSKCERLSLSSNAIEKISNLHSLTRNNIKNISGLEPLGETLEELWISYNLIEKLKGLGSLKKLRVLYMSNNKVKDWVELLKLNELPSLADLVFVGNPLEEHNQETFRDEVMKKLPKIKKLDGIPFVRDDAEEET</sequence>
<keyword evidence="3" id="KW-0433">Leucine-rich repeat</keyword>
<dbReference type="InterPro" id="IPR001611">
    <property type="entry name" value="Leu-rich_rpt"/>
</dbReference>
<dbReference type="GO" id="GO:0036158">
    <property type="term" value="P:outer dynein arm assembly"/>
    <property type="evidence" value="ECO:0007669"/>
    <property type="project" value="TreeGrafter"/>
</dbReference>
<keyword evidence="13" id="KW-1133">Transmembrane helix</keyword>
<dbReference type="Gene3D" id="3.80.10.10">
    <property type="entry name" value="Ribonuclease Inhibitor"/>
    <property type="match status" value="1"/>
</dbReference>
<feature type="region of interest" description="Disordered" evidence="12">
    <location>
        <begin position="126"/>
        <end position="148"/>
    </location>
</feature>
<evidence type="ECO:0000256" key="10">
    <source>
        <dbReference type="ARBA" id="ARBA00049659"/>
    </source>
</evidence>
<evidence type="ECO:0000313" key="14">
    <source>
        <dbReference type="EMBL" id="EUB62674.1"/>
    </source>
</evidence>
<dbReference type="GO" id="GO:0043014">
    <property type="term" value="F:alpha-tubulin binding"/>
    <property type="evidence" value="ECO:0007669"/>
    <property type="project" value="TreeGrafter"/>
</dbReference>
<feature type="compositionally biased region" description="Basic and acidic residues" evidence="12">
    <location>
        <begin position="126"/>
        <end position="142"/>
    </location>
</feature>
<dbReference type="GeneID" id="36338185"/>
<gene>
    <name evidence="14" type="ORF">EGR_02470</name>
</gene>
<reference evidence="14 15" key="1">
    <citation type="journal article" date="2013" name="Nat. Genet.">
        <title>The genome of the hydatid tapeworm Echinococcus granulosus.</title>
        <authorList>
            <person name="Zheng H."/>
            <person name="Zhang W."/>
            <person name="Zhang L."/>
            <person name="Zhang Z."/>
            <person name="Li J."/>
            <person name="Lu G."/>
            <person name="Zhu Y."/>
            <person name="Wang Y."/>
            <person name="Huang Y."/>
            <person name="Liu J."/>
            <person name="Kang H."/>
            <person name="Chen J."/>
            <person name="Wang L."/>
            <person name="Chen A."/>
            <person name="Yu S."/>
            <person name="Gao Z."/>
            <person name="Jin L."/>
            <person name="Gu W."/>
            <person name="Wang Z."/>
            <person name="Zhao L."/>
            <person name="Shi B."/>
            <person name="Wen H."/>
            <person name="Lin R."/>
            <person name="Jones M.K."/>
            <person name="Brejova B."/>
            <person name="Vinar T."/>
            <person name="Zhao G."/>
            <person name="McManus D.P."/>
            <person name="Chen Z."/>
            <person name="Zhou Y."/>
            <person name="Wang S."/>
        </authorList>
    </citation>
    <scope>NUCLEOTIDE SEQUENCE [LARGE SCALE GENOMIC DNA]</scope>
</reference>
<dbReference type="GO" id="GO:0030286">
    <property type="term" value="C:dynein complex"/>
    <property type="evidence" value="ECO:0007669"/>
    <property type="project" value="UniProtKB-KW"/>
</dbReference>
<protein>
    <recommendedName>
        <fullName evidence="11">Dynein axonemal light chain 1</fullName>
    </recommendedName>
</protein>
<dbReference type="GO" id="GO:0005874">
    <property type="term" value="C:microtubule"/>
    <property type="evidence" value="ECO:0007669"/>
    <property type="project" value="UniProtKB-KW"/>
</dbReference>
<dbReference type="RefSeq" id="XP_024353870.1">
    <property type="nucleotide sequence ID" value="XM_024491719.1"/>
</dbReference>
<keyword evidence="5" id="KW-0677">Repeat</keyword>
<keyword evidence="13" id="KW-0472">Membrane</keyword>
<comment type="caution">
    <text evidence="14">The sequence shown here is derived from an EMBL/GenBank/DDBJ whole genome shotgun (WGS) entry which is preliminary data.</text>
</comment>
<evidence type="ECO:0000256" key="1">
    <source>
        <dbReference type="ARBA" id="ARBA00004430"/>
    </source>
</evidence>
<dbReference type="OrthoDB" id="6256688at2759"/>
<evidence type="ECO:0000256" key="9">
    <source>
        <dbReference type="ARBA" id="ARBA00023273"/>
    </source>
</evidence>
<keyword evidence="2" id="KW-0963">Cytoplasm</keyword>
<keyword evidence="9" id="KW-0966">Cell projection</keyword>
<dbReference type="KEGG" id="egl:EGR_02470"/>
<evidence type="ECO:0000256" key="2">
    <source>
        <dbReference type="ARBA" id="ARBA00022490"/>
    </source>
</evidence>
<accession>W6V853</accession>
<evidence type="ECO:0000256" key="4">
    <source>
        <dbReference type="ARBA" id="ARBA00022701"/>
    </source>
</evidence>
<dbReference type="SUPFAM" id="SSF52058">
    <property type="entry name" value="L domain-like"/>
    <property type="match status" value="1"/>
</dbReference>
<dbReference type="InterPro" id="IPR032675">
    <property type="entry name" value="LRR_dom_sf"/>
</dbReference>
<organism evidence="14 15">
    <name type="scientific">Echinococcus granulosus</name>
    <name type="common">Hydatid tapeworm</name>
    <dbReference type="NCBI Taxonomy" id="6210"/>
    <lineage>
        <taxon>Eukaryota</taxon>
        <taxon>Metazoa</taxon>
        <taxon>Spiralia</taxon>
        <taxon>Lophotrochozoa</taxon>
        <taxon>Platyhelminthes</taxon>
        <taxon>Cestoda</taxon>
        <taxon>Eucestoda</taxon>
        <taxon>Cyclophyllidea</taxon>
        <taxon>Taeniidae</taxon>
        <taxon>Echinococcus</taxon>
        <taxon>Echinococcus granulosus group</taxon>
    </lineage>
</organism>
<dbReference type="EMBL" id="APAU02000011">
    <property type="protein sequence ID" value="EUB62674.1"/>
    <property type="molecule type" value="Genomic_DNA"/>
</dbReference>
<dbReference type="CTD" id="36338185"/>
<dbReference type="PANTHER" id="PTHR15454">
    <property type="entry name" value="NISCHARIN RELATED"/>
    <property type="match status" value="1"/>
</dbReference>
<evidence type="ECO:0000256" key="5">
    <source>
        <dbReference type="ARBA" id="ARBA00022737"/>
    </source>
</evidence>
<keyword evidence="13" id="KW-0812">Transmembrane</keyword>
<name>W6V853_ECHGR</name>
<evidence type="ECO:0000256" key="7">
    <source>
        <dbReference type="ARBA" id="ARBA00023175"/>
    </source>
</evidence>
<dbReference type="PROSITE" id="PS51450">
    <property type="entry name" value="LRR"/>
    <property type="match status" value="3"/>
</dbReference>
<dbReference type="SMART" id="SM00365">
    <property type="entry name" value="LRR_SD22"/>
    <property type="match status" value="3"/>
</dbReference>
<dbReference type="Pfam" id="PF12799">
    <property type="entry name" value="LRR_4"/>
    <property type="match status" value="1"/>
</dbReference>
<dbReference type="AlphaFoldDB" id="W6V853"/>
<evidence type="ECO:0000313" key="15">
    <source>
        <dbReference type="Proteomes" id="UP000019149"/>
    </source>
</evidence>
<feature type="transmembrane region" description="Helical" evidence="13">
    <location>
        <begin position="442"/>
        <end position="462"/>
    </location>
</feature>
<dbReference type="GO" id="GO:0045504">
    <property type="term" value="F:dynein heavy chain binding"/>
    <property type="evidence" value="ECO:0007669"/>
    <property type="project" value="TreeGrafter"/>
</dbReference>
<evidence type="ECO:0000256" key="6">
    <source>
        <dbReference type="ARBA" id="ARBA00023017"/>
    </source>
</evidence>
<dbReference type="InterPro" id="IPR025875">
    <property type="entry name" value="Leu-rich_rpt_4"/>
</dbReference>
<dbReference type="PANTHER" id="PTHR15454:SF73">
    <property type="entry name" value="DYNEIN AXONEMAL LIGHT CHAIN 1"/>
    <property type="match status" value="1"/>
</dbReference>
<keyword evidence="6" id="KW-0243">Dynein</keyword>
<dbReference type="FunFam" id="3.80.10.10:FF:000049">
    <property type="entry name" value="Dynein light chain 1"/>
    <property type="match status" value="1"/>
</dbReference>
<keyword evidence="4" id="KW-0493">Microtubule</keyword>
<feature type="transmembrane region" description="Helical" evidence="13">
    <location>
        <begin position="169"/>
        <end position="193"/>
    </location>
</feature>
<evidence type="ECO:0000256" key="3">
    <source>
        <dbReference type="ARBA" id="ARBA00022614"/>
    </source>
</evidence>
<proteinExistence type="inferred from homology"/>
<comment type="similarity">
    <text evidence="10">Belongs to the dynein light chain LC1-type family.</text>
</comment>
<keyword evidence="8" id="KW-0206">Cytoskeleton</keyword>
<evidence type="ECO:0000256" key="11">
    <source>
        <dbReference type="ARBA" id="ARBA00049760"/>
    </source>
</evidence>
<evidence type="ECO:0000256" key="13">
    <source>
        <dbReference type="SAM" id="Phobius"/>
    </source>
</evidence>
<keyword evidence="7" id="KW-0505">Motor protein</keyword>
<dbReference type="STRING" id="6210.W6V853"/>
<comment type="subcellular location">
    <subcellularLocation>
        <location evidence="1">Cytoplasm</location>
        <location evidence="1">Cytoskeleton</location>
        <location evidence="1">Cilium axoneme</location>
    </subcellularLocation>
</comment>
<dbReference type="Proteomes" id="UP000019149">
    <property type="component" value="Unassembled WGS sequence"/>
</dbReference>
<evidence type="ECO:0000256" key="12">
    <source>
        <dbReference type="SAM" id="MobiDB-lite"/>
    </source>
</evidence>
<dbReference type="GO" id="GO:0005930">
    <property type="term" value="C:axoneme"/>
    <property type="evidence" value="ECO:0007669"/>
    <property type="project" value="UniProtKB-SubCell"/>
</dbReference>
<evidence type="ECO:0000256" key="8">
    <source>
        <dbReference type="ARBA" id="ARBA00023212"/>
    </source>
</evidence>